<dbReference type="AlphaFoldDB" id="A0A318XHE5"/>
<keyword evidence="2" id="KW-1185">Reference proteome</keyword>
<dbReference type="OrthoDB" id="9775356at2"/>
<comment type="caution">
    <text evidence="1">The sequence shown here is derived from an EMBL/GenBank/DDBJ whole genome shotgun (WGS) entry which is preliminary data.</text>
</comment>
<evidence type="ECO:0000313" key="2">
    <source>
        <dbReference type="Proteomes" id="UP000248132"/>
    </source>
</evidence>
<dbReference type="RefSeq" id="WP_110463532.1">
    <property type="nucleotide sequence ID" value="NZ_QKMR01000031.1"/>
</dbReference>
<evidence type="ECO:0000313" key="1">
    <source>
        <dbReference type="EMBL" id="PYG84793.1"/>
    </source>
</evidence>
<protein>
    <recommendedName>
        <fullName evidence="3">Virulence-related protein</fullName>
    </recommendedName>
</protein>
<reference evidence="1 2" key="1">
    <citation type="submission" date="2018-06" db="EMBL/GenBank/DDBJ databases">
        <title>Genomic Encyclopedia of Type Strains, Phase I: the one thousand microbial genomes (KMG-I) project.</title>
        <authorList>
            <person name="Kyrpides N."/>
        </authorList>
    </citation>
    <scope>NUCLEOTIDE SEQUENCE [LARGE SCALE GENOMIC DNA]</scope>
    <source>
        <strain evidence="1 2">DSM 19573</strain>
    </source>
</reference>
<gene>
    <name evidence="1" type="ORF">LY28_03586</name>
</gene>
<name>A0A318XHE5_9FIRM</name>
<proteinExistence type="predicted"/>
<evidence type="ECO:0008006" key="3">
    <source>
        <dbReference type="Google" id="ProtNLM"/>
    </source>
</evidence>
<organism evidence="1 2">
    <name type="scientific">Ruminiclostridium sufflavum DSM 19573</name>
    <dbReference type="NCBI Taxonomy" id="1121337"/>
    <lineage>
        <taxon>Bacteria</taxon>
        <taxon>Bacillati</taxon>
        <taxon>Bacillota</taxon>
        <taxon>Clostridia</taxon>
        <taxon>Eubacteriales</taxon>
        <taxon>Oscillospiraceae</taxon>
        <taxon>Ruminiclostridium</taxon>
    </lineage>
</organism>
<sequence length="262" mass="29612">MDRKQIIKALEEHAGVKAKYMGVPSFAYMITINGRTYTIDRAGRITLDDVEVELEELINGGIEKKEVAVQVLAQEVTQELAQENEALDFEITIPMDGHTGSTLRNMLNMLYSKQPVIKKVLEIEADILKTDFIADLNKANIQTIEEFKTEIAGKQESGYHGIEFDFTNNTITFMFFKHLQEPDRLQAYTQFLALLSQSARGLKHASPKPTTTDNYKFTMRTWLIRLGFVGDEYKAARKAILKNLEGNGAFRRPKEGDEGAGI</sequence>
<dbReference type="Proteomes" id="UP000248132">
    <property type="component" value="Unassembled WGS sequence"/>
</dbReference>
<accession>A0A318XHE5</accession>
<dbReference type="EMBL" id="QKMR01000031">
    <property type="protein sequence ID" value="PYG84793.1"/>
    <property type="molecule type" value="Genomic_DNA"/>
</dbReference>